<evidence type="ECO:0000256" key="3">
    <source>
        <dbReference type="ARBA" id="ARBA00022741"/>
    </source>
</evidence>
<accession>A0A830HUF3</accession>
<feature type="region of interest" description="Disordered" evidence="8">
    <location>
        <begin position="1"/>
        <end position="84"/>
    </location>
</feature>
<dbReference type="InterPro" id="IPR027417">
    <property type="entry name" value="P-loop_NTPase"/>
</dbReference>
<dbReference type="InterPro" id="IPR019821">
    <property type="entry name" value="Kinesin_motor_CS"/>
</dbReference>
<dbReference type="PROSITE" id="PS00411">
    <property type="entry name" value="KINESIN_MOTOR_1"/>
    <property type="match status" value="1"/>
</dbReference>
<dbReference type="SUPFAM" id="SSF90257">
    <property type="entry name" value="Myosin rod fragments"/>
    <property type="match status" value="1"/>
</dbReference>
<evidence type="ECO:0000313" key="11">
    <source>
        <dbReference type="Proteomes" id="UP000660262"/>
    </source>
</evidence>
<keyword evidence="11" id="KW-1185">Reference proteome</keyword>
<sequence length="1074" mass="115847">MESRIPKPTTKTNALAVLDDNIPTKAAHQQQHASKVPSNKRKIKDAAQVDIGPAKSVKRSTSNVSFTPAAPSGQNNGAGNAAATADSGATWEDLCNDGWTHDALIEHKLQGFKKFDHKGKFDAALAHLRRMRVGYKHALEEEAVARADVQEANEKADHELAEKQKEYDELNGRLNDKAKDCATLKEEKAALQSNVVALEVDKAGLQENLAEMTGQRDDAKSEAAELSKDLARSNDDVAKFKEECGKLNEKVEQAQVYGQSLQESNAKLMKDNAESAAQVQNMLTEKAKLAEELGELKGSYTAVSMQLDNATNKTIPELEANKASLTAELSNANASNAELSSAKAMLTAEVAGLKTALDDSNDKARRLDGEVQNLSAAKAQLEGDLASACKTRDETSATLATVRTEHANTSAELAQTSAKLASTSAELAETTASLAATSENLSNRTEECATLTEKVGKLSSEVSETNAQLTQLTAQHETVCAEKEQVSTKLSASETECATLTEKVEKLSSEVSETNAQLTQLTAQHETVCAEKEQVSTKLSASETECATLTEKVEKLTGEVNDTTTKLTELSAQHDAVCSEKQEACTKLTATEAELNSTKSQMALVERERASLEERSRSLDAQLTAKGQECAELSSRAEIEHAEVERLRAATAEYERIAATSQTDASSLQARAMALAKSLSEAERRVAEGEMIRRRLHNTIMELKGNVRVFCRARPLSSDEMETDDAANEALQMTESSDELALMTAGAQSAMGRGAREERHLFTFDKVFSPSTNQSAIFTEISQLVQSALDGYNVCIFAYGQTGSGKTYTMVGGEGEEHQGIIPRSLAQIFQHAKKLEQEMGWSFDMQAQLLEVYNEEVRDLLGAKKETVAADFSMTANANAAGPSLSIKHDAQGNTTIGDAALVPVSDSAQVQKLLDRANARRTTASTSMNERSSRSHCIFRLIIKGKQMSDDGTMGDGREIKGVLNLVDLAGSERLAKTQAKGDRLKEAQHINKSLSALGDVISSIASKKAGSKKADAHVPYRNSKLTYLLQPCLSGDAKTLMFVNVSPSAASSHETLCSLRFASKVNQCETR</sequence>
<evidence type="ECO:0000259" key="9">
    <source>
        <dbReference type="PROSITE" id="PS50067"/>
    </source>
</evidence>
<evidence type="ECO:0000256" key="6">
    <source>
        <dbReference type="PROSITE-ProRule" id="PRU00283"/>
    </source>
</evidence>
<dbReference type="Pfam" id="PF00225">
    <property type="entry name" value="Kinesin"/>
    <property type="match status" value="1"/>
</dbReference>
<feature type="compositionally biased region" description="Polar residues" evidence="8">
    <location>
        <begin position="27"/>
        <end position="37"/>
    </location>
</feature>
<dbReference type="FunFam" id="3.40.850.10:FF:000113">
    <property type="entry name" value="Kinesin-like protein"/>
    <property type="match status" value="1"/>
</dbReference>
<dbReference type="SUPFAM" id="SSF52540">
    <property type="entry name" value="P-loop containing nucleoside triphosphate hydrolases"/>
    <property type="match status" value="1"/>
</dbReference>
<keyword evidence="3 6" id="KW-0547">Nucleotide-binding</keyword>
<feature type="binding site" evidence="6">
    <location>
        <begin position="800"/>
        <end position="807"/>
    </location>
    <ligand>
        <name>ATP</name>
        <dbReference type="ChEBI" id="CHEBI:30616"/>
    </ligand>
</feature>
<dbReference type="PRINTS" id="PR00380">
    <property type="entry name" value="KINESINHEAVY"/>
</dbReference>
<feature type="coiled-coil region" evidence="7">
    <location>
        <begin position="455"/>
        <end position="622"/>
    </location>
</feature>
<dbReference type="GO" id="GO:0007018">
    <property type="term" value="P:microtubule-based movement"/>
    <property type="evidence" value="ECO:0007669"/>
    <property type="project" value="InterPro"/>
</dbReference>
<name>A0A830HUF3_9CHLO</name>
<protein>
    <recommendedName>
        <fullName evidence="9">Kinesin motor domain-containing protein</fullName>
    </recommendedName>
</protein>
<keyword evidence="7" id="KW-0175">Coiled coil</keyword>
<evidence type="ECO:0000256" key="4">
    <source>
        <dbReference type="ARBA" id="ARBA00022840"/>
    </source>
</evidence>
<keyword evidence="4 6" id="KW-0067">ATP-binding</keyword>
<evidence type="ECO:0000256" key="5">
    <source>
        <dbReference type="ARBA" id="ARBA00023175"/>
    </source>
</evidence>
<dbReference type="InterPro" id="IPR001752">
    <property type="entry name" value="Kinesin_motor_dom"/>
</dbReference>
<keyword evidence="5 6" id="KW-0505">Motor protein</keyword>
<reference evidence="10" key="1">
    <citation type="submission" date="2020-10" db="EMBL/GenBank/DDBJ databases">
        <title>Unveiling of a novel bifunctional photoreceptor, Dualchrome1, isolated from a cosmopolitan green alga.</title>
        <authorList>
            <person name="Suzuki S."/>
            <person name="Kawachi M."/>
        </authorList>
    </citation>
    <scope>NUCLEOTIDE SEQUENCE</scope>
    <source>
        <strain evidence="10">NIES 2893</strain>
    </source>
</reference>
<dbReference type="GO" id="GO:0003777">
    <property type="term" value="F:microtubule motor activity"/>
    <property type="evidence" value="ECO:0007669"/>
    <property type="project" value="InterPro"/>
</dbReference>
<keyword evidence="2" id="KW-0493">Microtubule</keyword>
<dbReference type="Gene3D" id="1.10.287.1490">
    <property type="match status" value="2"/>
</dbReference>
<evidence type="ECO:0000256" key="7">
    <source>
        <dbReference type="SAM" id="Coils"/>
    </source>
</evidence>
<dbReference type="SMART" id="SM00129">
    <property type="entry name" value="KISc"/>
    <property type="match status" value="1"/>
</dbReference>
<dbReference type="OrthoDB" id="3176171at2759"/>
<feature type="compositionally biased region" description="Low complexity" evidence="8">
    <location>
        <begin position="68"/>
        <end position="84"/>
    </location>
</feature>
<evidence type="ECO:0000256" key="1">
    <source>
        <dbReference type="ARBA" id="ARBA00010899"/>
    </source>
</evidence>
<feature type="domain" description="Kinesin motor" evidence="9">
    <location>
        <begin position="706"/>
        <end position="1071"/>
    </location>
</feature>
<dbReference type="PANTHER" id="PTHR47972:SF45">
    <property type="entry name" value="PROTEIN CLARET SEGREGATIONAL"/>
    <property type="match status" value="1"/>
</dbReference>
<dbReference type="PANTHER" id="PTHR47972">
    <property type="entry name" value="KINESIN-LIKE PROTEIN KLP-3"/>
    <property type="match status" value="1"/>
</dbReference>
<dbReference type="GO" id="GO:0008017">
    <property type="term" value="F:microtubule binding"/>
    <property type="evidence" value="ECO:0007669"/>
    <property type="project" value="InterPro"/>
</dbReference>
<dbReference type="PROSITE" id="PS50067">
    <property type="entry name" value="KINESIN_MOTOR_2"/>
    <property type="match status" value="1"/>
</dbReference>
<evidence type="ECO:0000256" key="8">
    <source>
        <dbReference type="SAM" id="MobiDB-lite"/>
    </source>
</evidence>
<comment type="similarity">
    <text evidence="1">Belongs to the TRAFAC class myosin-kinesin ATPase superfamily. Kinesin family. KIN-14 subfamily.</text>
</comment>
<dbReference type="AlphaFoldDB" id="A0A830HUF3"/>
<evidence type="ECO:0000256" key="2">
    <source>
        <dbReference type="ARBA" id="ARBA00022701"/>
    </source>
</evidence>
<comment type="caution">
    <text evidence="10">The sequence shown here is derived from an EMBL/GenBank/DDBJ whole genome shotgun (WGS) entry which is preliminary data.</text>
</comment>
<dbReference type="Gene3D" id="3.40.850.10">
    <property type="entry name" value="Kinesin motor domain"/>
    <property type="match status" value="1"/>
</dbReference>
<dbReference type="InterPro" id="IPR027640">
    <property type="entry name" value="Kinesin-like_fam"/>
</dbReference>
<feature type="coiled-coil region" evidence="7">
    <location>
        <begin position="135"/>
        <end position="384"/>
    </location>
</feature>
<dbReference type="CDD" id="cd01366">
    <property type="entry name" value="KISc_C_terminal"/>
    <property type="match status" value="1"/>
</dbReference>
<dbReference type="InterPro" id="IPR036961">
    <property type="entry name" value="Kinesin_motor_dom_sf"/>
</dbReference>
<gene>
    <name evidence="10" type="ORF">PPROV_000905600</name>
</gene>
<dbReference type="GO" id="GO:0005874">
    <property type="term" value="C:microtubule"/>
    <property type="evidence" value="ECO:0007669"/>
    <property type="project" value="UniProtKB-KW"/>
</dbReference>
<evidence type="ECO:0000313" key="10">
    <source>
        <dbReference type="EMBL" id="GHP10325.1"/>
    </source>
</evidence>
<dbReference type="EMBL" id="BNJQ01000029">
    <property type="protein sequence ID" value="GHP10325.1"/>
    <property type="molecule type" value="Genomic_DNA"/>
</dbReference>
<proteinExistence type="inferred from homology"/>
<dbReference type="Proteomes" id="UP000660262">
    <property type="component" value="Unassembled WGS sequence"/>
</dbReference>
<organism evidence="10 11">
    <name type="scientific">Pycnococcus provasolii</name>
    <dbReference type="NCBI Taxonomy" id="41880"/>
    <lineage>
        <taxon>Eukaryota</taxon>
        <taxon>Viridiplantae</taxon>
        <taxon>Chlorophyta</taxon>
        <taxon>Pseudoscourfieldiophyceae</taxon>
        <taxon>Pseudoscourfieldiales</taxon>
        <taxon>Pycnococcaceae</taxon>
        <taxon>Pycnococcus</taxon>
    </lineage>
</organism>
<dbReference type="GO" id="GO:0005524">
    <property type="term" value="F:ATP binding"/>
    <property type="evidence" value="ECO:0007669"/>
    <property type="project" value="UniProtKB-UniRule"/>
</dbReference>